<reference evidence="2" key="1">
    <citation type="submission" date="2021-07" db="EMBL/GenBank/DDBJ databases">
        <title>Characterization of violacein-producing bacteria and related species.</title>
        <authorList>
            <person name="Wilson H.S."/>
            <person name="De Leon M.E."/>
        </authorList>
    </citation>
    <scope>NUCLEOTIDE SEQUENCE</scope>
    <source>
        <strain evidence="2">HSC-15S17</strain>
    </source>
</reference>
<feature type="transmembrane region" description="Helical" evidence="1">
    <location>
        <begin position="20"/>
        <end position="41"/>
    </location>
</feature>
<dbReference type="Pfam" id="PF07963">
    <property type="entry name" value="N_methyl"/>
    <property type="match status" value="1"/>
</dbReference>
<evidence type="ECO:0000256" key="1">
    <source>
        <dbReference type="SAM" id="Phobius"/>
    </source>
</evidence>
<dbReference type="RefSeq" id="WP_217944087.1">
    <property type="nucleotide sequence ID" value="NZ_JAHTGR010000011.1"/>
</dbReference>
<sequence>MAPALRRCPRSTGPGGFTLVELITVLVVVGIMAGVAAPRFFQRQGFDARAYTDQLRAMLRYGQKIAIAQSRNVFVRLNGNSVALCYDLACSLNARVTAPGGANSGSSVTLANCGGSGNWACEGVPNGLAVSSAAGFFFDPTGQPFAGTDAPQALNATFAALTVAVTGDGVTHNVTVTPVTGYVF</sequence>
<keyword evidence="1" id="KW-0472">Membrane</keyword>
<reference evidence="3" key="2">
    <citation type="submission" date="2022-03" db="EMBL/GenBank/DDBJ databases">
        <title>Genome Encyclopedia of Bacteria and Archaea VI: Functional Genomics of Type Strains.</title>
        <authorList>
            <person name="Whitman W."/>
        </authorList>
    </citation>
    <scope>NUCLEOTIDE SEQUENCE</scope>
    <source>
        <strain evidence="3">HSC-15S17</strain>
    </source>
</reference>
<dbReference type="InterPro" id="IPR012902">
    <property type="entry name" value="N_methyl_site"/>
</dbReference>
<evidence type="ECO:0000313" key="2">
    <source>
        <dbReference type="EMBL" id="MBV6323397.1"/>
    </source>
</evidence>
<protein>
    <submittedName>
        <fullName evidence="3">MSHA pilin protein MshC</fullName>
    </submittedName>
    <submittedName>
        <fullName evidence="2">Prepilin-type N-terminal cleavage/methylation domain-containing protein</fullName>
    </submittedName>
</protein>
<dbReference type="PROSITE" id="PS00409">
    <property type="entry name" value="PROKAR_NTER_METHYL"/>
    <property type="match status" value="1"/>
</dbReference>
<dbReference type="AlphaFoldDB" id="A0AA41L6K5"/>
<evidence type="ECO:0000313" key="3">
    <source>
        <dbReference type="EMBL" id="MCP2007649.1"/>
    </source>
</evidence>
<comment type="caution">
    <text evidence="2">The sequence shown here is derived from an EMBL/GenBank/DDBJ whole genome shotgun (WGS) entry which is preliminary data.</text>
</comment>
<dbReference type="EMBL" id="JALJZU010000002">
    <property type="protein sequence ID" value="MCP2007649.1"/>
    <property type="molecule type" value="Genomic_DNA"/>
</dbReference>
<gene>
    <name evidence="2" type="ORF">KVP70_20900</name>
    <name evidence="3" type="ORF">L1274_001342</name>
</gene>
<keyword evidence="5" id="KW-1185">Reference proteome</keyword>
<proteinExistence type="predicted"/>
<dbReference type="NCBIfam" id="TIGR02532">
    <property type="entry name" value="IV_pilin_GFxxxE"/>
    <property type="match status" value="1"/>
</dbReference>
<evidence type="ECO:0000313" key="4">
    <source>
        <dbReference type="Proteomes" id="UP001155901"/>
    </source>
</evidence>
<dbReference type="Proteomes" id="UP001155901">
    <property type="component" value="Unassembled WGS sequence"/>
</dbReference>
<keyword evidence="1" id="KW-1133">Transmembrane helix</keyword>
<dbReference type="EMBL" id="JAHTGR010000011">
    <property type="protein sequence ID" value="MBV6323397.1"/>
    <property type="molecule type" value="Genomic_DNA"/>
</dbReference>
<keyword evidence="1" id="KW-0812">Transmembrane</keyword>
<evidence type="ECO:0000313" key="5">
    <source>
        <dbReference type="Proteomes" id="UP001162889"/>
    </source>
</evidence>
<organism evidence="2 4">
    <name type="scientific">Duganella violaceipulchra</name>
    <dbReference type="NCBI Taxonomy" id="2849652"/>
    <lineage>
        <taxon>Bacteria</taxon>
        <taxon>Pseudomonadati</taxon>
        <taxon>Pseudomonadota</taxon>
        <taxon>Betaproteobacteria</taxon>
        <taxon>Burkholderiales</taxon>
        <taxon>Oxalobacteraceae</taxon>
        <taxon>Telluria group</taxon>
        <taxon>Duganella</taxon>
    </lineage>
</organism>
<accession>A0AA41L6K5</accession>
<dbReference type="Proteomes" id="UP001162889">
    <property type="component" value="Unassembled WGS sequence"/>
</dbReference>
<name>A0AA41L6K5_9BURK</name>